<proteinExistence type="predicted"/>
<comment type="caution">
    <text evidence="2">The sequence shown here is derived from an EMBL/GenBank/DDBJ whole genome shotgun (WGS) entry which is preliminary data.</text>
</comment>
<accession>A0A4R5VM48</accession>
<reference evidence="1" key="2">
    <citation type="submission" date="2023-08" db="EMBL/GenBank/DDBJ databases">
        <title>Nitrogen cycling bacteria in agricultural field soils.</title>
        <authorList>
            <person name="Jang J."/>
        </authorList>
    </citation>
    <scope>NUCLEOTIDE SEQUENCE</scope>
    <source>
        <strain evidence="1">PS3-36</strain>
    </source>
</reference>
<reference evidence="2 3" key="1">
    <citation type="submission" date="2019-03" db="EMBL/GenBank/DDBJ databases">
        <title>Bacillus niacini sp. nov. a Nicotinate-Metabolizing Mesophile Isolated from Soil.</title>
        <authorList>
            <person name="Zhang G."/>
        </authorList>
    </citation>
    <scope>NUCLEOTIDE SEQUENCE [LARGE SCALE GENOMIC DNA]</scope>
    <source>
        <strain evidence="2 3">WN066</strain>
    </source>
</reference>
<name>A0A4R5VM48_9BACI</name>
<dbReference type="EMBL" id="SMYO01000014">
    <property type="protein sequence ID" value="TDK58404.1"/>
    <property type="molecule type" value="Genomic_DNA"/>
</dbReference>
<dbReference type="Proteomes" id="UP001178888">
    <property type="component" value="Unassembled WGS sequence"/>
</dbReference>
<dbReference type="EMBL" id="JAVGVR010000001">
    <property type="protein sequence ID" value="MDQ6596279.1"/>
    <property type="molecule type" value="Genomic_DNA"/>
</dbReference>
<gene>
    <name evidence="2" type="ORF">E2K98_23520</name>
    <name evidence="1" type="ORF">RCG21_07790</name>
</gene>
<dbReference type="Proteomes" id="UP000295132">
    <property type="component" value="Unassembled WGS sequence"/>
</dbReference>
<evidence type="ECO:0000313" key="1">
    <source>
        <dbReference type="EMBL" id="MDQ6596279.1"/>
    </source>
</evidence>
<evidence type="ECO:0000313" key="4">
    <source>
        <dbReference type="Proteomes" id="UP001178888"/>
    </source>
</evidence>
<sequence length="92" mass="11169">MKIIYSYDEKLLDLNETANDDDIEFNINSLGMDIKQQVYKIREIFNENKVLTDILVYAHTNQRYQIIVRKDFYNDFIIELFRQQLVTEVKWA</sequence>
<organism evidence="2 3">
    <name type="scientific">Bacillus salipaludis</name>
    <dbReference type="NCBI Taxonomy" id="2547811"/>
    <lineage>
        <taxon>Bacteria</taxon>
        <taxon>Bacillati</taxon>
        <taxon>Bacillota</taxon>
        <taxon>Bacilli</taxon>
        <taxon>Bacillales</taxon>
        <taxon>Bacillaceae</taxon>
        <taxon>Bacillus</taxon>
    </lineage>
</organism>
<evidence type="ECO:0000313" key="3">
    <source>
        <dbReference type="Proteomes" id="UP000295132"/>
    </source>
</evidence>
<dbReference type="AlphaFoldDB" id="A0A4R5VM48"/>
<keyword evidence="4" id="KW-1185">Reference proteome</keyword>
<evidence type="ECO:0000313" key="2">
    <source>
        <dbReference type="EMBL" id="TDK58404.1"/>
    </source>
</evidence>
<protein>
    <submittedName>
        <fullName evidence="2">Uncharacterized protein</fullName>
    </submittedName>
</protein>
<dbReference type="RefSeq" id="WP_133338536.1">
    <property type="nucleotide sequence ID" value="NZ_JAVGVR010000001.1"/>
</dbReference>